<dbReference type="InterPro" id="IPR011330">
    <property type="entry name" value="Glyco_hydro/deAcase_b/a-brl"/>
</dbReference>
<feature type="compositionally biased region" description="Low complexity" evidence="1">
    <location>
        <begin position="160"/>
        <end position="193"/>
    </location>
</feature>
<feature type="transmembrane region" description="Helical" evidence="2">
    <location>
        <begin position="54"/>
        <end position="77"/>
    </location>
</feature>
<keyword evidence="2" id="KW-0812">Transmembrane</keyword>
<feature type="compositionally biased region" description="Polar residues" evidence="1">
    <location>
        <begin position="129"/>
        <end position="159"/>
    </location>
</feature>
<sequence>MLLPMPEKEDKVKTSKKTTPKKTAAKGQSKTKSRSSTTVKKKSRSSTARKKRSIGNIIAALVILCVLLLGFNLVLVLKLVPNLKNSLKQDTGTAQTQVQQDKPSTEQKRNESLTAAQEPSPPVTVPQVAAQTQPHTDSAVQQKRQNTPAAQQKTASSQEKAPAAKKTIPAAQPAPHSPAAASAPASHTASAAQKDTAKKEKPVVHPAPQKNTVPEKSVAPDKKNTASKKNSVPEKPAVPDKKKTVQTMQPVQPAAKPEKPRKRAPYAGNLTFVFDDAGHNLDQLEYFLRLPFPCTIAVLPGLRYSSESARRIRKAGKQVILHQPMQSVDLHINPGPGAVTPGLSAEQIKKIVRKNLEEIWPVAGMNNHEGSLMTADEAAMSAVLDVVAEKHIFFLDSRTTARSVVAKVAKEKNMAVWERAIFIDNDKSRAAMETQIKKGLSIARQKGSAIMIGHVFTVELAELLTEMYPALIEDGFSLSAIAQVAQKGTVNFGN</sequence>
<dbReference type="CDD" id="cd10936">
    <property type="entry name" value="CE4_DAC2"/>
    <property type="match status" value="1"/>
</dbReference>
<feature type="compositionally biased region" description="Basic and acidic residues" evidence="1">
    <location>
        <begin position="1"/>
        <end position="13"/>
    </location>
</feature>
<evidence type="ECO:0000313" key="3">
    <source>
        <dbReference type="EMBL" id="QSH98150.1"/>
    </source>
</evidence>
<name>A0ABX7LYU1_TREMD</name>
<reference evidence="3 4" key="1">
    <citation type="submission" date="2018-08" db="EMBL/GenBank/DDBJ databases">
        <authorList>
            <person name="Clegg S.R."/>
            <person name="Carter S.D."/>
            <person name="Radford A.D."/>
            <person name="Darby A."/>
            <person name="Hall N."/>
            <person name="Birtles R."/>
            <person name="Evans N.J."/>
        </authorList>
    </citation>
    <scope>NUCLEOTIDE SEQUENCE [LARGE SCALE GENOMIC DNA]</scope>
    <source>
        <strain evidence="3 4">ATCC 700293</strain>
    </source>
</reference>
<dbReference type="PANTHER" id="PTHR30105">
    <property type="entry name" value="UNCHARACTERIZED YIBQ-RELATED"/>
    <property type="match status" value="1"/>
</dbReference>
<dbReference type="PANTHER" id="PTHR30105:SF2">
    <property type="entry name" value="DIVERGENT POLYSACCHARIDE DEACETYLASE SUPERFAMILY"/>
    <property type="match status" value="1"/>
</dbReference>
<evidence type="ECO:0000256" key="1">
    <source>
        <dbReference type="SAM" id="MobiDB-lite"/>
    </source>
</evidence>
<dbReference type="EMBL" id="CP031393">
    <property type="protein sequence ID" value="QSH98150.1"/>
    <property type="molecule type" value="Genomic_DNA"/>
</dbReference>
<feature type="region of interest" description="Disordered" evidence="1">
    <location>
        <begin position="1"/>
        <end position="51"/>
    </location>
</feature>
<protein>
    <submittedName>
        <fullName evidence="3">Divergent polysaccharide deacetylase family protein</fullName>
    </submittedName>
</protein>
<dbReference type="Pfam" id="PF04748">
    <property type="entry name" value="Polysacc_deac_2"/>
    <property type="match status" value="1"/>
</dbReference>
<dbReference type="Gene3D" id="3.20.20.370">
    <property type="entry name" value="Glycoside hydrolase/deacetylase"/>
    <property type="match status" value="1"/>
</dbReference>
<feature type="compositionally biased region" description="Polar residues" evidence="1">
    <location>
        <begin position="89"/>
        <end position="102"/>
    </location>
</feature>
<feature type="compositionally biased region" description="Basic residues" evidence="1">
    <location>
        <begin position="14"/>
        <end position="51"/>
    </location>
</feature>
<feature type="region of interest" description="Disordered" evidence="1">
    <location>
        <begin position="89"/>
        <end position="262"/>
    </location>
</feature>
<organism evidence="3 4">
    <name type="scientific">Treponema medium</name>
    <dbReference type="NCBI Taxonomy" id="58231"/>
    <lineage>
        <taxon>Bacteria</taxon>
        <taxon>Pseudomonadati</taxon>
        <taxon>Spirochaetota</taxon>
        <taxon>Spirochaetia</taxon>
        <taxon>Spirochaetales</taxon>
        <taxon>Treponemataceae</taxon>
        <taxon>Treponema</taxon>
    </lineage>
</organism>
<keyword evidence="2" id="KW-1133">Transmembrane helix</keyword>
<evidence type="ECO:0000313" key="4">
    <source>
        <dbReference type="Proteomes" id="UP000663454"/>
    </source>
</evidence>
<keyword evidence="2" id="KW-0472">Membrane</keyword>
<gene>
    <name evidence="3" type="ORF">DWB79_10390</name>
</gene>
<dbReference type="SUPFAM" id="SSF88713">
    <property type="entry name" value="Glycoside hydrolase/deacetylase"/>
    <property type="match status" value="1"/>
</dbReference>
<dbReference type="InterPro" id="IPR006837">
    <property type="entry name" value="Divergent_DAC"/>
</dbReference>
<evidence type="ECO:0000256" key="2">
    <source>
        <dbReference type="SAM" id="Phobius"/>
    </source>
</evidence>
<keyword evidence="4" id="KW-1185">Reference proteome</keyword>
<proteinExistence type="predicted"/>
<dbReference type="Proteomes" id="UP000663454">
    <property type="component" value="Chromosome"/>
</dbReference>
<accession>A0ABX7LYU1</accession>